<accession>A0ABT6I1S0</accession>
<dbReference type="NCBIfam" id="TIGR00254">
    <property type="entry name" value="GGDEF"/>
    <property type="match status" value="1"/>
</dbReference>
<gene>
    <name evidence="5" type="ORF">CUR86_01610</name>
</gene>
<protein>
    <recommendedName>
        <fullName evidence="1">diguanylate cyclase</fullName>
        <ecNumber evidence="1">2.7.7.65</ecNumber>
    </recommendedName>
</protein>
<keyword evidence="6" id="KW-1185">Reference proteome</keyword>
<keyword evidence="3" id="KW-0812">Transmembrane</keyword>
<reference evidence="5" key="1">
    <citation type="journal article" date="2015" name="Antonie Van Leeuwenhoek">
        <title>Comparative 16S rRNA signatures and multilocus sequence analysis for the genus Salinicola and description of Salinicola acroporae sp. nov., isolated from coral Acropora digitifera.</title>
        <authorList>
            <person name="Lepcha R.T."/>
            <person name="Poddar A."/>
            <person name="Schumann P."/>
            <person name="Das S.K."/>
        </authorList>
    </citation>
    <scope>NUCLEOTIDE SEQUENCE</scope>
    <source>
        <strain evidence="5">S4-41</strain>
    </source>
</reference>
<comment type="catalytic activity">
    <reaction evidence="2">
        <text>2 GTP = 3',3'-c-di-GMP + 2 diphosphate</text>
        <dbReference type="Rhea" id="RHEA:24898"/>
        <dbReference type="ChEBI" id="CHEBI:33019"/>
        <dbReference type="ChEBI" id="CHEBI:37565"/>
        <dbReference type="ChEBI" id="CHEBI:58805"/>
        <dbReference type="EC" id="2.7.7.65"/>
    </reaction>
</comment>
<sequence length="348" mass="39314">MKYYQARPWLECLRDSVRRPGLMKAWMKSIRNRLRRDFVLRVISLLGICETLTLLPFSLYRFIQGSVGKGLFDGVALLLILCIIGYSWWADDSQRGGFTLAVTSALFAGITTSVLGFVGVFWSFPMMLTNFFLTDARRALMINVVMSIVMTPILMQFSRPESIFSFIASSITANSCAYLYARRSDLQQRALKRLATYDDLTGARNRRSLEESLAYARDKLIDEGRPCSLILLDLDNFKSINDRFGHAYGDEVLAKCANLIRRSVRSDDCLFRFGGEEFVLLLADIEEIDAAEVAEDLREIIANQLGDPSCLITASLGVTGLYLSDDTKRWMKRADDALYEAKIMAEIA</sequence>
<dbReference type="InterPro" id="IPR029787">
    <property type="entry name" value="Nucleotide_cyclase"/>
</dbReference>
<dbReference type="Gene3D" id="3.30.70.270">
    <property type="match status" value="1"/>
</dbReference>
<dbReference type="SUPFAM" id="SSF55073">
    <property type="entry name" value="Nucleotide cyclase"/>
    <property type="match status" value="1"/>
</dbReference>
<organism evidence="5 6">
    <name type="scientific">Salinicola acroporae</name>
    <dbReference type="NCBI Taxonomy" id="1541440"/>
    <lineage>
        <taxon>Bacteria</taxon>
        <taxon>Pseudomonadati</taxon>
        <taxon>Pseudomonadota</taxon>
        <taxon>Gammaproteobacteria</taxon>
        <taxon>Oceanospirillales</taxon>
        <taxon>Halomonadaceae</taxon>
        <taxon>Salinicola</taxon>
    </lineage>
</organism>
<dbReference type="Pfam" id="PF00990">
    <property type="entry name" value="GGDEF"/>
    <property type="match status" value="1"/>
</dbReference>
<feature type="domain" description="GGDEF" evidence="4">
    <location>
        <begin position="225"/>
        <end position="348"/>
    </location>
</feature>
<dbReference type="EMBL" id="PGFS01000001">
    <property type="protein sequence ID" value="MDH4571280.1"/>
    <property type="molecule type" value="Genomic_DNA"/>
</dbReference>
<keyword evidence="3" id="KW-1133">Transmembrane helix</keyword>
<dbReference type="SMART" id="SM00267">
    <property type="entry name" value="GGDEF"/>
    <property type="match status" value="1"/>
</dbReference>
<dbReference type="InterPro" id="IPR000160">
    <property type="entry name" value="GGDEF_dom"/>
</dbReference>
<dbReference type="PANTHER" id="PTHR45138">
    <property type="entry name" value="REGULATORY COMPONENTS OF SENSORY TRANSDUCTION SYSTEM"/>
    <property type="match status" value="1"/>
</dbReference>
<feature type="transmembrane region" description="Helical" evidence="3">
    <location>
        <begin position="71"/>
        <end position="89"/>
    </location>
</feature>
<evidence type="ECO:0000256" key="1">
    <source>
        <dbReference type="ARBA" id="ARBA00012528"/>
    </source>
</evidence>
<keyword evidence="3" id="KW-0472">Membrane</keyword>
<comment type="caution">
    <text evidence="5">The sequence shown here is derived from an EMBL/GenBank/DDBJ whole genome shotgun (WGS) entry which is preliminary data.</text>
</comment>
<evidence type="ECO:0000259" key="4">
    <source>
        <dbReference type="PROSITE" id="PS50887"/>
    </source>
</evidence>
<dbReference type="Proteomes" id="UP001162135">
    <property type="component" value="Unassembled WGS sequence"/>
</dbReference>
<dbReference type="InterPro" id="IPR043128">
    <property type="entry name" value="Rev_trsase/Diguanyl_cyclase"/>
</dbReference>
<dbReference type="PANTHER" id="PTHR45138:SF9">
    <property type="entry name" value="DIGUANYLATE CYCLASE DGCM-RELATED"/>
    <property type="match status" value="1"/>
</dbReference>
<dbReference type="InterPro" id="IPR050469">
    <property type="entry name" value="Diguanylate_Cyclase"/>
</dbReference>
<evidence type="ECO:0000313" key="6">
    <source>
        <dbReference type="Proteomes" id="UP001162135"/>
    </source>
</evidence>
<dbReference type="EC" id="2.7.7.65" evidence="1"/>
<name>A0ABT6I1S0_9GAMM</name>
<feature type="transmembrane region" description="Helical" evidence="3">
    <location>
        <begin position="101"/>
        <end position="128"/>
    </location>
</feature>
<evidence type="ECO:0000256" key="2">
    <source>
        <dbReference type="ARBA" id="ARBA00034247"/>
    </source>
</evidence>
<feature type="transmembrane region" description="Helical" evidence="3">
    <location>
        <begin position="38"/>
        <end position="59"/>
    </location>
</feature>
<reference evidence="5" key="2">
    <citation type="submission" date="2017-11" db="EMBL/GenBank/DDBJ databases">
        <authorList>
            <person name="Das S.K."/>
        </authorList>
    </citation>
    <scope>NUCLEOTIDE SEQUENCE</scope>
    <source>
        <strain evidence="5">S4-41</strain>
    </source>
</reference>
<evidence type="ECO:0000313" key="5">
    <source>
        <dbReference type="EMBL" id="MDH4571280.1"/>
    </source>
</evidence>
<feature type="transmembrane region" description="Helical" evidence="3">
    <location>
        <begin position="140"/>
        <end position="157"/>
    </location>
</feature>
<evidence type="ECO:0000256" key="3">
    <source>
        <dbReference type="SAM" id="Phobius"/>
    </source>
</evidence>
<dbReference type="CDD" id="cd01949">
    <property type="entry name" value="GGDEF"/>
    <property type="match status" value="1"/>
</dbReference>
<dbReference type="PROSITE" id="PS50887">
    <property type="entry name" value="GGDEF"/>
    <property type="match status" value="1"/>
</dbReference>
<proteinExistence type="predicted"/>